<keyword evidence="11" id="KW-1185">Reference proteome</keyword>
<feature type="non-terminal residue" evidence="10">
    <location>
        <position position="1"/>
    </location>
</feature>
<keyword evidence="6" id="KW-0406">Ion transport</keyword>
<reference evidence="10 11" key="1">
    <citation type="submission" date="2019-09" db="EMBL/GenBank/DDBJ databases">
        <title>Bird 10,000 Genomes (B10K) Project - Family phase.</title>
        <authorList>
            <person name="Zhang G."/>
        </authorList>
    </citation>
    <scope>NUCLEOTIDE SEQUENCE [LARGE SCALE GENOMIC DNA]</scope>
    <source>
        <strain evidence="10">B10K-DU-001-39</strain>
        <tissue evidence="10">Muscle</tissue>
    </source>
</reference>
<comment type="caution">
    <text evidence="10">The sequence shown here is derived from an EMBL/GenBank/DDBJ whole genome shotgun (WGS) entry which is preliminary data.</text>
</comment>
<dbReference type="OrthoDB" id="5962981at2759"/>
<keyword evidence="3" id="KW-0813">Transport</keyword>
<keyword evidence="5 9" id="KW-1133">Transmembrane helix</keyword>
<keyword evidence="4 9" id="KW-0812">Transmembrane</keyword>
<dbReference type="AlphaFoldDB" id="A0A7L0WFR9"/>
<evidence type="ECO:0000256" key="3">
    <source>
        <dbReference type="ARBA" id="ARBA00022448"/>
    </source>
</evidence>
<feature type="transmembrane region" description="Helical" evidence="9">
    <location>
        <begin position="48"/>
        <end position="67"/>
    </location>
</feature>
<comment type="subcellular location">
    <subcellularLocation>
        <location evidence="1">Membrane</location>
        <topology evidence="1">Multi-pass membrane protein</topology>
    </subcellularLocation>
</comment>
<feature type="transmembrane region" description="Helical" evidence="9">
    <location>
        <begin position="95"/>
        <end position="118"/>
    </location>
</feature>
<evidence type="ECO:0000256" key="7">
    <source>
        <dbReference type="ARBA" id="ARBA00023136"/>
    </source>
</evidence>
<dbReference type="EMBL" id="VXAV01007041">
    <property type="protein sequence ID" value="NXL90423.1"/>
    <property type="molecule type" value="Genomic_DNA"/>
</dbReference>
<evidence type="ECO:0000256" key="4">
    <source>
        <dbReference type="ARBA" id="ARBA00022692"/>
    </source>
</evidence>
<name>A0A7L0WFR9_ALELA</name>
<evidence type="ECO:0000256" key="6">
    <source>
        <dbReference type="ARBA" id="ARBA00023065"/>
    </source>
</evidence>
<dbReference type="GO" id="GO:0005261">
    <property type="term" value="F:monoatomic cation channel activity"/>
    <property type="evidence" value="ECO:0007669"/>
    <property type="project" value="TreeGrafter"/>
</dbReference>
<keyword evidence="8" id="KW-0407">Ion channel</keyword>
<dbReference type="PANTHER" id="PTHR32261:SF4">
    <property type="entry name" value="CALCIUM HOMEOSTASIS MODULATOR PROTEIN 6"/>
    <property type="match status" value="1"/>
</dbReference>
<evidence type="ECO:0000256" key="2">
    <source>
        <dbReference type="ARBA" id="ARBA00008497"/>
    </source>
</evidence>
<gene>
    <name evidence="10" type="primary">Calhm6</name>
    <name evidence="10" type="ORF">ALELAT_R07936</name>
</gene>
<dbReference type="Proteomes" id="UP000562322">
    <property type="component" value="Unassembled WGS sequence"/>
</dbReference>
<evidence type="ECO:0000256" key="5">
    <source>
        <dbReference type="ARBA" id="ARBA00022989"/>
    </source>
</evidence>
<proteinExistence type="inferred from homology"/>
<protein>
    <submittedName>
        <fullName evidence="10">CAHM6 protein</fullName>
    </submittedName>
</protein>
<dbReference type="PANTHER" id="PTHR32261">
    <property type="entry name" value="CALCIUM HOMEOSTASIS MODULATOR PROTEIN"/>
    <property type="match status" value="1"/>
</dbReference>
<feature type="transmembrane region" description="Helical" evidence="9">
    <location>
        <begin position="185"/>
        <end position="204"/>
    </location>
</feature>
<dbReference type="GO" id="GO:0005886">
    <property type="term" value="C:plasma membrane"/>
    <property type="evidence" value="ECO:0007669"/>
    <property type="project" value="TreeGrafter"/>
</dbReference>
<evidence type="ECO:0000256" key="1">
    <source>
        <dbReference type="ARBA" id="ARBA00004141"/>
    </source>
</evidence>
<comment type="similarity">
    <text evidence="2">Belongs to the CALHM family.</text>
</comment>
<evidence type="ECO:0000313" key="11">
    <source>
        <dbReference type="Proteomes" id="UP000562322"/>
    </source>
</evidence>
<accession>A0A7L0WFR9</accession>
<dbReference type="InterPro" id="IPR029569">
    <property type="entry name" value="CALHM"/>
</dbReference>
<dbReference type="GO" id="GO:1904669">
    <property type="term" value="P:ATP export"/>
    <property type="evidence" value="ECO:0007669"/>
    <property type="project" value="UniProtKB-ARBA"/>
</dbReference>
<evidence type="ECO:0000256" key="8">
    <source>
        <dbReference type="ARBA" id="ARBA00023303"/>
    </source>
</evidence>
<dbReference type="Pfam" id="PF14798">
    <property type="entry name" value="Ca_hom_mod"/>
    <property type="match status" value="1"/>
</dbReference>
<evidence type="ECO:0000313" key="10">
    <source>
        <dbReference type="EMBL" id="NXL90423.1"/>
    </source>
</evidence>
<feature type="non-terminal residue" evidence="10">
    <location>
        <position position="322"/>
    </location>
</feature>
<sequence length="322" mass="36675">MEKLRSLMDFCTKHKKALGYSIVSLLTVASEQIFSSVAFQCPCNSWNTMYGCAFLIVPALILFLLGCMANTRSWILLTGSCSLKKQSSCGFWEKFYYYLKVLVPVTAITSVAPLTWIAVALLSTRFYECAASRSSYIRRRVCKDMGKECWQVLEKIPCDKSAVSQLNKTSLSEVDLLSFQAHSQMFGWLLIVIIIAVALISTCISRCFSPIRHFQLTFSKIYAEKEQEQFEVKAQEHAAKLAERNISCFFEATNPTAFQTPSNEAWQNISFPHTFSEKEQYYSTIHKYVDANRDTRSMLSDRGQTPSHLEIVNEGREMKACF</sequence>
<evidence type="ECO:0000256" key="9">
    <source>
        <dbReference type="SAM" id="Phobius"/>
    </source>
</evidence>
<keyword evidence="7 9" id="KW-0472">Membrane</keyword>
<organism evidence="10 11">
    <name type="scientific">Alectura lathami</name>
    <name type="common">Australian brush turkey</name>
    <dbReference type="NCBI Taxonomy" id="81907"/>
    <lineage>
        <taxon>Eukaryota</taxon>
        <taxon>Metazoa</taxon>
        <taxon>Chordata</taxon>
        <taxon>Craniata</taxon>
        <taxon>Vertebrata</taxon>
        <taxon>Euteleostomi</taxon>
        <taxon>Archelosauria</taxon>
        <taxon>Archosauria</taxon>
        <taxon>Dinosauria</taxon>
        <taxon>Saurischia</taxon>
        <taxon>Theropoda</taxon>
        <taxon>Coelurosauria</taxon>
        <taxon>Aves</taxon>
        <taxon>Neognathae</taxon>
        <taxon>Galloanserae</taxon>
        <taxon>Galliformes</taxon>
        <taxon>Megapodiidae</taxon>
        <taxon>Alectura</taxon>
    </lineage>
</organism>